<dbReference type="GO" id="GO:0005524">
    <property type="term" value="F:ATP binding"/>
    <property type="evidence" value="ECO:0007669"/>
    <property type="project" value="UniProtKB-KW"/>
</dbReference>
<dbReference type="InterPro" id="IPR003833">
    <property type="entry name" value="CT_C_D"/>
</dbReference>
<evidence type="ECO:0000259" key="4">
    <source>
        <dbReference type="SMART" id="SM00796"/>
    </source>
</evidence>
<accession>A0A7T2VWJ6</accession>
<organism evidence="5 6">
    <name type="scientific">Delftia acidovorans</name>
    <name type="common">Pseudomonas acidovorans</name>
    <name type="synonym">Comamonas acidovorans</name>
    <dbReference type="NCBI Taxonomy" id="80866"/>
    <lineage>
        <taxon>Bacteria</taxon>
        <taxon>Pseudomonadati</taxon>
        <taxon>Pseudomonadota</taxon>
        <taxon>Betaproteobacteria</taxon>
        <taxon>Burkholderiales</taxon>
        <taxon>Comamonadaceae</taxon>
        <taxon>Delftia</taxon>
    </lineage>
</organism>
<feature type="domain" description="Carboxyltransferase" evidence="4">
    <location>
        <begin position="9"/>
        <end position="217"/>
    </location>
</feature>
<dbReference type="SUPFAM" id="SSF160467">
    <property type="entry name" value="PH0987 N-terminal domain-like"/>
    <property type="match status" value="1"/>
</dbReference>
<dbReference type="SMART" id="SM00796">
    <property type="entry name" value="AHS1"/>
    <property type="match status" value="1"/>
</dbReference>
<evidence type="ECO:0000256" key="2">
    <source>
        <dbReference type="ARBA" id="ARBA00022801"/>
    </source>
</evidence>
<dbReference type="Gene3D" id="3.30.1360.40">
    <property type="match status" value="1"/>
</dbReference>
<dbReference type="Gene3D" id="2.40.100.10">
    <property type="entry name" value="Cyclophilin-like"/>
    <property type="match status" value="1"/>
</dbReference>
<proteinExistence type="predicted"/>
<dbReference type="GO" id="GO:0017168">
    <property type="term" value="F:5-oxoprolinase (ATP-hydrolyzing) activity"/>
    <property type="evidence" value="ECO:0007669"/>
    <property type="project" value="UniProtKB-EC"/>
</dbReference>
<gene>
    <name evidence="5" type="primary">pxpB</name>
    <name evidence="5" type="ORF">I6G66_16715</name>
</gene>
<dbReference type="EC" id="3.5.2.9" evidence="5"/>
<dbReference type="EMBL" id="CP065668">
    <property type="protein sequence ID" value="QPS05966.1"/>
    <property type="molecule type" value="Genomic_DNA"/>
</dbReference>
<dbReference type="PANTHER" id="PTHR34698">
    <property type="entry name" value="5-OXOPROLINASE SUBUNIT B"/>
    <property type="match status" value="1"/>
</dbReference>
<dbReference type="NCBIfam" id="TIGR00370">
    <property type="entry name" value="5-oxoprolinase subunit PxpB"/>
    <property type="match status" value="1"/>
</dbReference>
<evidence type="ECO:0000313" key="6">
    <source>
        <dbReference type="Proteomes" id="UP000594778"/>
    </source>
</evidence>
<dbReference type="Proteomes" id="UP000594778">
    <property type="component" value="Chromosome"/>
</dbReference>
<dbReference type="InterPro" id="IPR010016">
    <property type="entry name" value="PxpB"/>
</dbReference>
<dbReference type="Pfam" id="PF02682">
    <property type="entry name" value="CT_C_D"/>
    <property type="match status" value="1"/>
</dbReference>
<dbReference type="SUPFAM" id="SSF50891">
    <property type="entry name" value="Cyclophilin-like"/>
    <property type="match status" value="1"/>
</dbReference>
<evidence type="ECO:0000256" key="3">
    <source>
        <dbReference type="ARBA" id="ARBA00022840"/>
    </source>
</evidence>
<dbReference type="AlphaFoldDB" id="A0A7T2VWJ6"/>
<name>A0A7T2VWJ6_DELAC</name>
<dbReference type="PANTHER" id="PTHR34698:SF2">
    <property type="entry name" value="5-OXOPROLINASE SUBUNIT B"/>
    <property type="match status" value="1"/>
</dbReference>
<reference evidence="5 6" key="1">
    <citation type="submission" date="2020-12" db="EMBL/GenBank/DDBJ databases">
        <title>FDA dAtabase for Regulatory Grade micrObial Sequences (FDA-ARGOS): Supporting development and validation of Infectious Disease Dx tests.</title>
        <authorList>
            <person name="Sproer C."/>
            <person name="Gronow S."/>
            <person name="Severitt S."/>
            <person name="Schroder I."/>
            <person name="Tallon L."/>
            <person name="Sadzewicz L."/>
            <person name="Zhao X."/>
            <person name="Boylan J."/>
            <person name="Ott S."/>
            <person name="Bowen H."/>
            <person name="Vavikolanu K."/>
            <person name="Mehta A."/>
            <person name="Aluvathingal J."/>
            <person name="Nadendla S."/>
            <person name="Lowell S."/>
            <person name="Myers T."/>
            <person name="Yan Y."/>
            <person name="Sichtig H."/>
        </authorList>
    </citation>
    <scope>NUCLEOTIDE SEQUENCE [LARGE SCALE GENOMIC DNA]</scope>
    <source>
        <strain evidence="5 6">FDAARGOS_909</strain>
    </source>
</reference>
<protein>
    <submittedName>
        <fullName evidence="5">5-oxoprolinase subunit PxpB</fullName>
        <ecNumber evidence="5">3.5.2.9</ecNumber>
    </submittedName>
</protein>
<dbReference type="RefSeq" id="WP_183020100.1">
    <property type="nucleotide sequence ID" value="NZ_CP065668.1"/>
</dbReference>
<dbReference type="InterPro" id="IPR029000">
    <property type="entry name" value="Cyclophilin-like_dom_sf"/>
</dbReference>
<keyword evidence="3" id="KW-0067">ATP-binding</keyword>
<evidence type="ECO:0000256" key="1">
    <source>
        <dbReference type="ARBA" id="ARBA00022741"/>
    </source>
</evidence>
<sequence>MSAPASVDSRLRPIGETCLFVKFGDVLSVDANRKACSFVTDVQAAGWNFITDVVPCFLGVGLHYNPVQVPVQSGESPLGALRRMVAALVAAATETGTQNTRVVEIPVCYGGEFGPDLDEVALAAGLRAIDLVSRHCETTGHVFLVGFAPGHPYMGLWGSEFMLPRRSTPRTRVASGSVAVANRQCVIYPFDLPGGWNVIGRTPLTLFDASAKEPCLLAPGDQVRFIPISPEEFAARQPSNHV</sequence>
<keyword evidence="2 5" id="KW-0378">Hydrolase</keyword>
<keyword evidence="1" id="KW-0547">Nucleotide-binding</keyword>
<evidence type="ECO:0000313" key="5">
    <source>
        <dbReference type="EMBL" id="QPS05966.1"/>
    </source>
</evidence>